<feature type="domain" description="Transposase IS801/IS1294" evidence="2">
    <location>
        <begin position="23"/>
        <end position="56"/>
    </location>
</feature>
<evidence type="ECO:0000256" key="1">
    <source>
        <dbReference type="SAM" id="MobiDB-lite"/>
    </source>
</evidence>
<name>A0A451AEG9_9GAMM</name>
<sequence length="178" mass="20206">MPSSPRVRGLSFPFAKEQGFLPAITVLHTFGSDLKRHVHIHFIVSSGGLKLSGKVERFTRYVKRKPKNRQDRKKKVVVLVDEPSWVQCFFFTSQSASKMLSTSSDRTLERKNSQGAEFRYAGPGSHGFSEPSAMKGFFEDRKKEYTNGFLSTSPQTKLCRATTQKGDVLEKKVLERTR</sequence>
<organism evidence="3">
    <name type="scientific">Candidatus Kentrum sp. TC</name>
    <dbReference type="NCBI Taxonomy" id="2126339"/>
    <lineage>
        <taxon>Bacteria</taxon>
        <taxon>Pseudomonadati</taxon>
        <taxon>Pseudomonadota</taxon>
        <taxon>Gammaproteobacteria</taxon>
        <taxon>Candidatus Kentrum</taxon>
    </lineage>
</organism>
<feature type="region of interest" description="Disordered" evidence="1">
    <location>
        <begin position="103"/>
        <end position="133"/>
    </location>
</feature>
<dbReference type="EMBL" id="CAADFW010000126">
    <property type="protein sequence ID" value="VFK64440.1"/>
    <property type="molecule type" value="Genomic_DNA"/>
</dbReference>
<dbReference type="GO" id="GO:0003677">
    <property type="term" value="F:DNA binding"/>
    <property type="evidence" value="ECO:0007669"/>
    <property type="project" value="InterPro"/>
</dbReference>
<reference evidence="3" key="1">
    <citation type="submission" date="2019-02" db="EMBL/GenBank/DDBJ databases">
        <authorList>
            <person name="Gruber-Vodicka R. H."/>
            <person name="Seah K. B. B."/>
        </authorList>
    </citation>
    <scope>NUCLEOTIDE SEQUENCE</scope>
    <source>
        <strain evidence="3">BECK_BZ126</strain>
    </source>
</reference>
<protein>
    <submittedName>
        <fullName evidence="3">Transposase</fullName>
    </submittedName>
</protein>
<proteinExistence type="predicted"/>
<dbReference type="GO" id="GO:0004803">
    <property type="term" value="F:transposase activity"/>
    <property type="evidence" value="ECO:0007669"/>
    <property type="project" value="InterPro"/>
</dbReference>
<dbReference type="AlphaFoldDB" id="A0A451AEG9"/>
<dbReference type="Pfam" id="PF04986">
    <property type="entry name" value="Y2_Tnp"/>
    <property type="match status" value="1"/>
</dbReference>
<evidence type="ECO:0000313" key="3">
    <source>
        <dbReference type="EMBL" id="VFK64440.1"/>
    </source>
</evidence>
<dbReference type="GO" id="GO:0006313">
    <property type="term" value="P:DNA transposition"/>
    <property type="evidence" value="ECO:0007669"/>
    <property type="project" value="InterPro"/>
</dbReference>
<evidence type="ECO:0000259" key="2">
    <source>
        <dbReference type="Pfam" id="PF04986"/>
    </source>
</evidence>
<gene>
    <name evidence="3" type="ORF">BECKTC1821F_GA0114240_11264</name>
</gene>
<dbReference type="InterPro" id="IPR007069">
    <property type="entry name" value="Transposase_32"/>
</dbReference>
<accession>A0A451AEG9</accession>